<dbReference type="RefSeq" id="WP_073587241.1">
    <property type="nucleotide sequence ID" value="NZ_FRFD01000003.1"/>
</dbReference>
<keyword evidence="1" id="KW-0812">Transmembrane</keyword>
<evidence type="ECO:0000313" key="2">
    <source>
        <dbReference type="EMBL" id="SHO44295.1"/>
    </source>
</evidence>
<dbReference type="OrthoDB" id="1069985at2"/>
<evidence type="ECO:0000256" key="1">
    <source>
        <dbReference type="SAM" id="Phobius"/>
    </source>
</evidence>
<reference evidence="2 3" key="1">
    <citation type="submission" date="2016-12" db="EMBL/GenBank/DDBJ databases">
        <authorList>
            <person name="Song W.-J."/>
            <person name="Kurnit D.M."/>
        </authorList>
    </citation>
    <scope>NUCLEOTIDE SEQUENCE [LARGE SCALE GENOMIC DNA]</scope>
    <source>
        <strain evidence="2 3">DSM 12503</strain>
    </source>
</reference>
<evidence type="ECO:0008006" key="4">
    <source>
        <dbReference type="Google" id="ProtNLM"/>
    </source>
</evidence>
<feature type="transmembrane region" description="Helical" evidence="1">
    <location>
        <begin position="63"/>
        <end position="87"/>
    </location>
</feature>
<protein>
    <recommendedName>
        <fullName evidence="4">Peptidase family M50</fullName>
    </recommendedName>
</protein>
<keyword evidence="1" id="KW-1133">Transmembrane helix</keyword>
<name>A0A1M7XYV5_9FIRM</name>
<accession>A0A1M7XYV5</accession>
<keyword evidence="3" id="KW-1185">Reference proteome</keyword>
<gene>
    <name evidence="2" type="ORF">SAMN02745217_00534</name>
</gene>
<dbReference type="AlphaFoldDB" id="A0A1M7XYV5"/>
<keyword evidence="1" id="KW-0472">Membrane</keyword>
<dbReference type="Proteomes" id="UP000184612">
    <property type="component" value="Unassembled WGS sequence"/>
</dbReference>
<proteinExistence type="predicted"/>
<evidence type="ECO:0000313" key="3">
    <source>
        <dbReference type="Proteomes" id="UP000184612"/>
    </source>
</evidence>
<feature type="transmembrane region" description="Helical" evidence="1">
    <location>
        <begin position="149"/>
        <end position="173"/>
    </location>
</feature>
<dbReference type="STRING" id="1121345.SAMN02745217_00534"/>
<dbReference type="EMBL" id="FRFD01000003">
    <property type="protein sequence ID" value="SHO44295.1"/>
    <property type="molecule type" value="Genomic_DNA"/>
</dbReference>
<feature type="transmembrane region" description="Helical" evidence="1">
    <location>
        <begin position="31"/>
        <end position="51"/>
    </location>
</feature>
<feature type="transmembrane region" description="Helical" evidence="1">
    <location>
        <begin position="93"/>
        <end position="114"/>
    </location>
</feature>
<organism evidence="2 3">
    <name type="scientific">Anaerocolumna xylanovorans DSM 12503</name>
    <dbReference type="NCBI Taxonomy" id="1121345"/>
    <lineage>
        <taxon>Bacteria</taxon>
        <taxon>Bacillati</taxon>
        <taxon>Bacillota</taxon>
        <taxon>Clostridia</taxon>
        <taxon>Lachnospirales</taxon>
        <taxon>Lachnospiraceae</taxon>
        <taxon>Anaerocolumna</taxon>
    </lineage>
</organism>
<feature type="transmembrane region" description="Helical" evidence="1">
    <location>
        <begin position="179"/>
        <end position="199"/>
    </location>
</feature>
<sequence length="415" mass="47979">MLSEQQKEKYKELEQEQQKIYGKILKKSKRITIISGLIGGVMGAFLGSWLVRYERQIEKELWGSSLSIFLLIIVAAMILSFLLHVILHEGGHLVFGLLTGYQFLSFRVGSLIWYKKDGKLHKGRYSVKGTLGQCLMYPPKKEADGGFPFILYNLGGGISNLLFSLLAVLLLMILHNGYLQAALMSFSFIGLITALSNLIPTRRVIQNDGMNAKSMLKDKYSREAFYLQLQLNAEMSEGKGFTEYSEEVFEIPEGAKEDDMLVAGVRLLSYYRYLALHDFKSAKEILERMDEKKEKYSQMFLHAIEQEKFFLMILEKRPTEEIASLYKYLRKVMQANKNNISTKRIIYAYEVLLGDEEKKDIDSLTLKEPGKWVKKDKEELYREFIKEAEKYPVKGEAKFYIDMVDYINETMAYVI</sequence>